<accession>A0A8H6MN18</accession>
<sequence>MAFSQEEFVNLLADYYEFCNRVFCEHTTVAYPPAGGWPSINQDTMANLEKSNTAVDLLRQLPCVDFDPDWTFDPPHTMNKTNIVDYRNEKIQAKIRERCFDTYAEPCLGDNGPLPPSCVCFAVSKGRNGYNLVVDTADGNVYWSEPNGQHDEPGTELNDIIEQSYAGDEAQSWRVGGVNVYRPKDFFALCKQRFRELRWIGIDTCNVDSLRMDCEWSDDYEDHMFVVRRVQRAGWPGDGEGRDWDRRGFEASIYENDSAGI</sequence>
<name>A0A8H6MN18_9PEZI</name>
<proteinExistence type="predicted"/>
<dbReference type="Proteomes" id="UP000652219">
    <property type="component" value="Unassembled WGS sequence"/>
</dbReference>
<protein>
    <submittedName>
        <fullName evidence="1">Uncharacterized protein</fullName>
    </submittedName>
</protein>
<dbReference type="AlphaFoldDB" id="A0A8H6MN18"/>
<evidence type="ECO:0000313" key="2">
    <source>
        <dbReference type="Proteomes" id="UP000652219"/>
    </source>
</evidence>
<comment type="caution">
    <text evidence="1">The sequence shown here is derived from an EMBL/GenBank/DDBJ whole genome shotgun (WGS) entry which is preliminary data.</text>
</comment>
<organism evidence="1 2">
    <name type="scientific">Colletotrichum sojae</name>
    <dbReference type="NCBI Taxonomy" id="2175907"/>
    <lineage>
        <taxon>Eukaryota</taxon>
        <taxon>Fungi</taxon>
        <taxon>Dikarya</taxon>
        <taxon>Ascomycota</taxon>
        <taxon>Pezizomycotina</taxon>
        <taxon>Sordariomycetes</taxon>
        <taxon>Hypocreomycetidae</taxon>
        <taxon>Glomerellales</taxon>
        <taxon>Glomerellaceae</taxon>
        <taxon>Colletotrichum</taxon>
        <taxon>Colletotrichum orchidearum species complex</taxon>
    </lineage>
</organism>
<keyword evidence="2" id="KW-1185">Reference proteome</keyword>
<dbReference type="EMBL" id="WIGN01000257">
    <property type="protein sequence ID" value="KAF6802832.1"/>
    <property type="molecule type" value="Genomic_DNA"/>
</dbReference>
<gene>
    <name evidence="1" type="ORF">CSOJ01_11304</name>
</gene>
<evidence type="ECO:0000313" key="1">
    <source>
        <dbReference type="EMBL" id="KAF6802832.1"/>
    </source>
</evidence>
<reference evidence="1 2" key="1">
    <citation type="journal article" date="2020" name="Phytopathology">
        <title>Genome Sequence Resources of Colletotrichum truncatum, C. plurivorum, C. musicola, and C. sojae: Four Species Pathogenic to Soybean (Glycine max).</title>
        <authorList>
            <person name="Rogerio F."/>
            <person name="Boufleur T.R."/>
            <person name="Ciampi-Guillardi M."/>
            <person name="Sukno S.A."/>
            <person name="Thon M.R."/>
            <person name="Massola Junior N.S."/>
            <person name="Baroncelli R."/>
        </authorList>
    </citation>
    <scope>NUCLEOTIDE SEQUENCE [LARGE SCALE GENOMIC DNA]</scope>
    <source>
        <strain evidence="1 2">LFN0009</strain>
    </source>
</reference>